<dbReference type="PANTHER" id="PTHR47623">
    <property type="entry name" value="OS09G0287300 PROTEIN"/>
    <property type="match status" value="1"/>
</dbReference>
<dbReference type="InterPro" id="IPR029033">
    <property type="entry name" value="His_PPase_superfam"/>
</dbReference>
<dbReference type="Gene3D" id="3.40.50.1240">
    <property type="entry name" value="Phosphoglycerate mutase-like"/>
    <property type="match status" value="1"/>
</dbReference>
<protein>
    <recommendedName>
        <fullName evidence="5">2,3-bisphosphoglycerate-dependent phosphoglycerate mutase</fullName>
    </recommendedName>
</protein>
<dbReference type="PANTHER" id="PTHR47623:SF1">
    <property type="entry name" value="OS09G0287300 PROTEIN"/>
    <property type="match status" value="1"/>
</dbReference>
<evidence type="ECO:0000256" key="2">
    <source>
        <dbReference type="SAM" id="MobiDB-lite"/>
    </source>
</evidence>
<dbReference type="InterPro" id="IPR013078">
    <property type="entry name" value="His_Pase_superF_clade-1"/>
</dbReference>
<feature type="region of interest" description="Disordered" evidence="2">
    <location>
        <begin position="18"/>
        <end position="41"/>
    </location>
</feature>
<proteinExistence type="predicted"/>
<dbReference type="CDD" id="cd07067">
    <property type="entry name" value="HP_PGM_like"/>
    <property type="match status" value="1"/>
</dbReference>
<evidence type="ECO:0000256" key="1">
    <source>
        <dbReference type="PIRSR" id="PIRSR613078-2"/>
    </source>
</evidence>
<feature type="binding site" evidence="1">
    <location>
        <begin position="9"/>
        <end position="16"/>
    </location>
    <ligand>
        <name>substrate</name>
    </ligand>
</feature>
<accession>A0A6C2U939</accession>
<keyword evidence="4" id="KW-1185">Reference proteome</keyword>
<dbReference type="Pfam" id="PF00300">
    <property type="entry name" value="His_Phos_1"/>
    <property type="match status" value="1"/>
</dbReference>
<evidence type="ECO:0000313" key="3">
    <source>
        <dbReference type="EMBL" id="VGO16021.1"/>
    </source>
</evidence>
<dbReference type="EMBL" id="CAAHFG010000003">
    <property type="protein sequence ID" value="VGO16021.1"/>
    <property type="molecule type" value="Genomic_DNA"/>
</dbReference>
<feature type="compositionally biased region" description="Basic and acidic residues" evidence="2">
    <location>
        <begin position="20"/>
        <end position="41"/>
    </location>
</feature>
<dbReference type="SMART" id="SM00855">
    <property type="entry name" value="PGAM"/>
    <property type="match status" value="1"/>
</dbReference>
<organism evidence="3 4">
    <name type="scientific">Pontiella desulfatans</name>
    <dbReference type="NCBI Taxonomy" id="2750659"/>
    <lineage>
        <taxon>Bacteria</taxon>
        <taxon>Pseudomonadati</taxon>
        <taxon>Kiritimatiellota</taxon>
        <taxon>Kiritimatiellia</taxon>
        <taxon>Kiritimatiellales</taxon>
        <taxon>Pontiellaceae</taxon>
        <taxon>Pontiella</taxon>
    </lineage>
</organism>
<dbReference type="SUPFAM" id="SSF53254">
    <property type="entry name" value="Phosphoglycerate mutase-like"/>
    <property type="match status" value="1"/>
</dbReference>
<evidence type="ECO:0000313" key="4">
    <source>
        <dbReference type="Proteomes" id="UP000366872"/>
    </source>
</evidence>
<dbReference type="RefSeq" id="WP_136081581.1">
    <property type="nucleotide sequence ID" value="NZ_CAAHFG010000003.1"/>
</dbReference>
<feature type="binding site" evidence="1">
    <location>
        <position position="58"/>
    </location>
    <ligand>
        <name>substrate</name>
    </ligand>
</feature>
<sequence>MPKTLYLVRHAKSDWNTGKADFDRPLNKRGRRDAPEMGRRLKERNALPGAIVCSPAKRARETLELLDLGIDTTDNENIYEASAGMLMEIVQDLDDRLDSAMLIGHNPAMTWLASQLTGVRIEGMPTCAIATIHLDSTHWNQAGTCPAKLLDLDYPNKPS</sequence>
<name>A0A6C2U939_PONDE</name>
<evidence type="ECO:0008006" key="5">
    <source>
        <dbReference type="Google" id="ProtNLM"/>
    </source>
</evidence>
<reference evidence="3 4" key="1">
    <citation type="submission" date="2019-04" db="EMBL/GenBank/DDBJ databases">
        <authorList>
            <person name="Van Vliet M D."/>
        </authorList>
    </citation>
    <scope>NUCLEOTIDE SEQUENCE [LARGE SCALE GENOMIC DNA]</scope>
    <source>
        <strain evidence="3 4">F1</strain>
    </source>
</reference>
<gene>
    <name evidence="3" type="ORF">PDESU_04611</name>
</gene>
<dbReference type="AlphaFoldDB" id="A0A6C2U939"/>
<dbReference type="Proteomes" id="UP000366872">
    <property type="component" value="Unassembled WGS sequence"/>
</dbReference>